<gene>
    <name evidence="1" type="ORF">T4E_1054</name>
</gene>
<sequence>MTDNDDNDNGNRLVLTRLLLGPRSNKKSLFDQCAV</sequence>
<dbReference type="EMBL" id="JYDU01000777">
    <property type="protein sequence ID" value="KRX81687.1"/>
    <property type="molecule type" value="Genomic_DNA"/>
</dbReference>
<organism evidence="1 2">
    <name type="scientific">Trichinella pseudospiralis</name>
    <name type="common">Parasitic roundworm</name>
    <dbReference type="NCBI Taxonomy" id="6337"/>
    <lineage>
        <taxon>Eukaryota</taxon>
        <taxon>Metazoa</taxon>
        <taxon>Ecdysozoa</taxon>
        <taxon>Nematoda</taxon>
        <taxon>Enoplea</taxon>
        <taxon>Dorylaimia</taxon>
        <taxon>Trichinellida</taxon>
        <taxon>Trichinellidae</taxon>
        <taxon>Trichinella</taxon>
    </lineage>
</organism>
<evidence type="ECO:0000313" key="2">
    <source>
        <dbReference type="Proteomes" id="UP000054815"/>
    </source>
</evidence>
<proteinExistence type="predicted"/>
<dbReference type="Proteomes" id="UP000054815">
    <property type="component" value="Unassembled WGS sequence"/>
</dbReference>
<comment type="caution">
    <text evidence="1">The sequence shown here is derived from an EMBL/GenBank/DDBJ whole genome shotgun (WGS) entry which is preliminary data.</text>
</comment>
<accession>A0A0V0X1G5</accession>
<evidence type="ECO:0000313" key="1">
    <source>
        <dbReference type="EMBL" id="KRX81687.1"/>
    </source>
</evidence>
<protein>
    <submittedName>
        <fullName evidence="1">Uncharacterized protein</fullName>
    </submittedName>
</protein>
<name>A0A0V0X1G5_TRIPS</name>
<reference evidence="1 2" key="1">
    <citation type="submission" date="2015-01" db="EMBL/GenBank/DDBJ databases">
        <title>Evolution of Trichinella species and genotypes.</title>
        <authorList>
            <person name="Korhonen P.K."/>
            <person name="Edoardo P."/>
            <person name="Giuseppe L.R."/>
            <person name="Gasser R.B."/>
        </authorList>
    </citation>
    <scope>NUCLEOTIDE SEQUENCE [LARGE SCALE GENOMIC DNA]</scope>
    <source>
        <strain evidence="1">ISS141</strain>
    </source>
</reference>
<dbReference type="AlphaFoldDB" id="A0A0V0X1G5"/>